<keyword evidence="2" id="KW-1185">Reference proteome</keyword>
<dbReference type="EMBL" id="BKCN01000009">
    <property type="protein sequence ID" value="GER04289.1"/>
    <property type="molecule type" value="Genomic_DNA"/>
</dbReference>
<proteinExistence type="predicted"/>
<protein>
    <submittedName>
        <fullName evidence="1">Uncharacterized protein</fullName>
    </submittedName>
</protein>
<evidence type="ECO:0000313" key="1">
    <source>
        <dbReference type="EMBL" id="GER04289.1"/>
    </source>
</evidence>
<dbReference type="AlphaFoldDB" id="A0A5A7NB72"/>
<dbReference type="Proteomes" id="UP000324996">
    <property type="component" value="Unassembled WGS sequence"/>
</dbReference>
<accession>A0A5A7NB72</accession>
<evidence type="ECO:0000313" key="2">
    <source>
        <dbReference type="Proteomes" id="UP000324996"/>
    </source>
</evidence>
<sequence>MIIGEGLFIPCGFGVDRPGGAKIKGGTSHRLHPIIRQRSLIHGHIMIGVDFKPGLMDRTPAIKIEIAVMH</sequence>
<organism evidence="1 2">
    <name type="scientific">Iodidimonas nitroreducens</name>
    <dbReference type="NCBI Taxonomy" id="1236968"/>
    <lineage>
        <taxon>Bacteria</taxon>
        <taxon>Pseudomonadati</taxon>
        <taxon>Pseudomonadota</taxon>
        <taxon>Alphaproteobacteria</taxon>
        <taxon>Iodidimonadales</taxon>
        <taxon>Iodidimonadaceae</taxon>
        <taxon>Iodidimonas</taxon>
    </lineage>
</organism>
<name>A0A5A7NB72_9PROT</name>
<gene>
    <name evidence="1" type="ORF">JCM17846_19710</name>
</gene>
<reference evidence="1 2" key="1">
    <citation type="submission" date="2019-09" db="EMBL/GenBank/DDBJ databases">
        <title>NBRP : Genome information of microbial organism related human and environment.</title>
        <authorList>
            <person name="Hattori M."/>
            <person name="Oshima K."/>
            <person name="Inaba H."/>
            <person name="Suda W."/>
            <person name="Sakamoto M."/>
            <person name="Iino T."/>
            <person name="Kitahara M."/>
            <person name="Oshida Y."/>
            <person name="Iida T."/>
            <person name="Kudo T."/>
            <person name="Itoh T."/>
            <person name="Ohkuma M."/>
        </authorList>
    </citation>
    <scope>NUCLEOTIDE SEQUENCE [LARGE SCALE GENOMIC DNA]</scope>
    <source>
        <strain evidence="1 2">Q-1</strain>
    </source>
</reference>
<comment type="caution">
    <text evidence="1">The sequence shown here is derived from an EMBL/GenBank/DDBJ whole genome shotgun (WGS) entry which is preliminary data.</text>
</comment>